<dbReference type="EMBL" id="KQ964503">
    <property type="protein sequence ID" value="KXN70404.1"/>
    <property type="molecule type" value="Genomic_DNA"/>
</dbReference>
<keyword evidence="2" id="KW-1185">Reference proteome</keyword>
<dbReference type="AlphaFoldDB" id="A0A137P633"/>
<organism evidence="1 2">
    <name type="scientific">Conidiobolus coronatus (strain ATCC 28846 / CBS 209.66 / NRRL 28638)</name>
    <name type="common">Delacroixia coronata</name>
    <dbReference type="NCBI Taxonomy" id="796925"/>
    <lineage>
        <taxon>Eukaryota</taxon>
        <taxon>Fungi</taxon>
        <taxon>Fungi incertae sedis</taxon>
        <taxon>Zoopagomycota</taxon>
        <taxon>Entomophthoromycotina</taxon>
        <taxon>Entomophthoromycetes</taxon>
        <taxon>Entomophthorales</taxon>
        <taxon>Ancylistaceae</taxon>
        <taxon>Conidiobolus</taxon>
    </lineage>
</organism>
<name>A0A137P633_CONC2</name>
<dbReference type="Proteomes" id="UP000070444">
    <property type="component" value="Unassembled WGS sequence"/>
</dbReference>
<proteinExistence type="predicted"/>
<sequence>MKCGISLKGNCDSEVDWEVIDSGILLQVSDYISDSLLHKLGLVCCRWEKILRPRIWQNIYQGFDDKPNKMDLIKKYGKYVKWMEHSTMVTVDSMVNSYLEYTDHIWYYYLYRFNSAYRYSPEILSFNALPKVLTPIPNMKLSSSEDWMNLVLLSRMENSPVIKGYYLESIQPSETKFLTSIPLEMKQNVKYLELTIDDSDFMNTLIKLITMHSNLLEIDLYFCRTISIDDWDNLDLFLENSGKITNFVMDVNVSRYRELYEKEIIKKSKLYTTSIKYIDICVAYTKWNRAELSRIEKNSNFNFFHLLIQSSPQLTEVVISVMDYNLLKLLSINCPNLDSLCIDTPLPVFDKNVKNLQKLKKLSVCSFDEIHLKMKYDFETIFPNVTQVYIDHYMAHIPTQCTHHDLYLLPQLFPKMVSLKLSHDISDITLEKLLSRDQPLYITHLYLHSRTKPWPNLSQLIKKKLQNLHSITYNYTKYWDRFNQSPIHSLMQEFPYINFFVAHFVRPFYYKREHRIEDFMSKRVLN</sequence>
<evidence type="ECO:0000313" key="2">
    <source>
        <dbReference type="Proteomes" id="UP000070444"/>
    </source>
</evidence>
<evidence type="ECO:0008006" key="3">
    <source>
        <dbReference type="Google" id="ProtNLM"/>
    </source>
</evidence>
<dbReference type="Gene3D" id="3.80.10.10">
    <property type="entry name" value="Ribonuclease Inhibitor"/>
    <property type="match status" value="1"/>
</dbReference>
<gene>
    <name evidence="1" type="ORF">CONCODRAFT_7029</name>
</gene>
<evidence type="ECO:0000313" key="1">
    <source>
        <dbReference type="EMBL" id="KXN70404.1"/>
    </source>
</evidence>
<accession>A0A137P633</accession>
<protein>
    <recommendedName>
        <fullName evidence="3">F-box domain-containing protein</fullName>
    </recommendedName>
</protein>
<reference evidence="1 2" key="1">
    <citation type="journal article" date="2015" name="Genome Biol. Evol.">
        <title>Phylogenomic analyses indicate that early fungi evolved digesting cell walls of algal ancestors of land plants.</title>
        <authorList>
            <person name="Chang Y."/>
            <person name="Wang S."/>
            <person name="Sekimoto S."/>
            <person name="Aerts A.L."/>
            <person name="Choi C."/>
            <person name="Clum A."/>
            <person name="LaButti K.M."/>
            <person name="Lindquist E.A."/>
            <person name="Yee Ngan C."/>
            <person name="Ohm R.A."/>
            <person name="Salamov A.A."/>
            <person name="Grigoriev I.V."/>
            <person name="Spatafora J.W."/>
            <person name="Berbee M.L."/>
        </authorList>
    </citation>
    <scope>NUCLEOTIDE SEQUENCE [LARGE SCALE GENOMIC DNA]</scope>
    <source>
        <strain evidence="1 2">NRRL 28638</strain>
    </source>
</reference>
<dbReference type="InterPro" id="IPR032675">
    <property type="entry name" value="LRR_dom_sf"/>
</dbReference>